<reference evidence="9" key="2">
    <citation type="submission" date="2021-04" db="EMBL/GenBank/DDBJ databases">
        <title>Isolation and characterization of a novel species of the genus Sulfurimonas.</title>
        <authorList>
            <person name="Fukui M."/>
        </authorList>
    </citation>
    <scope>NUCLEOTIDE SEQUENCE</scope>
    <source>
        <strain evidence="9">H1576</strain>
    </source>
</reference>
<reference evidence="9" key="1">
    <citation type="submission" date="2019-11" db="EMBL/GenBank/DDBJ databases">
        <authorList>
            <person name="Kojima H."/>
        </authorList>
    </citation>
    <scope>NUCLEOTIDE SEQUENCE</scope>
    <source>
        <strain evidence="9">H1576</strain>
    </source>
</reference>
<proteinExistence type="inferred from homology"/>
<dbReference type="InterPro" id="IPR020568">
    <property type="entry name" value="Ribosomal_Su5_D2-typ_SF"/>
</dbReference>
<evidence type="ECO:0000313" key="9">
    <source>
        <dbReference type="EMBL" id="QSZ43112.1"/>
    </source>
</evidence>
<dbReference type="KEGG" id="saqt:GJV85_10250"/>
<dbReference type="SUPFAM" id="SSF54211">
    <property type="entry name" value="Ribosomal protein S5 domain 2-like"/>
    <property type="match status" value="1"/>
</dbReference>
<dbReference type="EMBL" id="CP046072">
    <property type="protein sequence ID" value="QSZ43112.1"/>
    <property type="molecule type" value="Genomic_DNA"/>
</dbReference>
<dbReference type="HAMAP" id="MF_00227">
    <property type="entry name" value="RNase_P"/>
    <property type="match status" value="1"/>
</dbReference>
<dbReference type="EC" id="3.1.26.5" evidence="7 8"/>
<dbReference type="GO" id="GO:0004526">
    <property type="term" value="F:ribonuclease P activity"/>
    <property type="evidence" value="ECO:0007669"/>
    <property type="project" value="UniProtKB-UniRule"/>
</dbReference>
<dbReference type="InterPro" id="IPR020539">
    <property type="entry name" value="RNase_P_CS"/>
</dbReference>
<evidence type="ECO:0000256" key="6">
    <source>
        <dbReference type="ARBA" id="ARBA00022884"/>
    </source>
</evidence>
<sequence>MVSLGGFNTLKLHKEFQYVYNKGKNQHSSGVVLFFLSQNGIHKVGFTATKKLGNAVKRNRAKRRLRALFCEYSDSLKDGSYVFVAKVGLFDSSHEKLTSDFKKVLTNAKMFKEVSSD</sequence>
<dbReference type="GO" id="GO:0000049">
    <property type="term" value="F:tRNA binding"/>
    <property type="evidence" value="ECO:0007669"/>
    <property type="project" value="UniProtKB-UniRule"/>
</dbReference>
<comment type="similarity">
    <text evidence="7">Belongs to the RnpA family.</text>
</comment>
<dbReference type="InterPro" id="IPR014721">
    <property type="entry name" value="Ribsml_uS5_D2-typ_fold_subgr"/>
</dbReference>
<organism evidence="9 10">
    <name type="scientific">Sulfurimonas aquatica</name>
    <dbReference type="NCBI Taxonomy" id="2672570"/>
    <lineage>
        <taxon>Bacteria</taxon>
        <taxon>Pseudomonadati</taxon>
        <taxon>Campylobacterota</taxon>
        <taxon>Epsilonproteobacteria</taxon>
        <taxon>Campylobacterales</taxon>
        <taxon>Sulfurimonadaceae</taxon>
        <taxon>Sulfurimonas</taxon>
    </lineage>
</organism>
<dbReference type="PANTHER" id="PTHR33992:SF1">
    <property type="entry name" value="RIBONUCLEASE P PROTEIN COMPONENT"/>
    <property type="match status" value="1"/>
</dbReference>
<evidence type="ECO:0000256" key="7">
    <source>
        <dbReference type="HAMAP-Rule" id="MF_00227"/>
    </source>
</evidence>
<name>A0A975B2M2_9BACT</name>
<dbReference type="Gene3D" id="3.30.230.10">
    <property type="match status" value="1"/>
</dbReference>
<dbReference type="Proteomes" id="UP000671852">
    <property type="component" value="Chromosome"/>
</dbReference>
<dbReference type="RefSeq" id="WP_207563184.1">
    <property type="nucleotide sequence ID" value="NZ_CP046072.1"/>
</dbReference>
<evidence type="ECO:0000313" key="10">
    <source>
        <dbReference type="Proteomes" id="UP000671852"/>
    </source>
</evidence>
<dbReference type="GO" id="GO:0042781">
    <property type="term" value="F:3'-tRNA processing endoribonuclease activity"/>
    <property type="evidence" value="ECO:0007669"/>
    <property type="project" value="TreeGrafter"/>
</dbReference>
<comment type="function">
    <text evidence="1 7">RNaseP catalyzes the removal of the 5'-leader sequence from pre-tRNA to produce the mature 5'-terminus. It can also cleave other RNA substrates such as 4.5S RNA. The protein component plays an auxiliary but essential role in vivo by binding to the 5'-leader sequence and broadening the substrate specificity of the ribozyme.</text>
</comment>
<comment type="subunit">
    <text evidence="7">Consists of a catalytic RNA component (M1 or rnpB) and a protein subunit.</text>
</comment>
<dbReference type="InterPro" id="IPR000100">
    <property type="entry name" value="RNase_P"/>
</dbReference>
<keyword evidence="5 7" id="KW-0378">Hydrolase</keyword>
<dbReference type="GO" id="GO:0030677">
    <property type="term" value="C:ribonuclease P complex"/>
    <property type="evidence" value="ECO:0007669"/>
    <property type="project" value="TreeGrafter"/>
</dbReference>
<evidence type="ECO:0000256" key="8">
    <source>
        <dbReference type="NCBIfam" id="TIGR00188"/>
    </source>
</evidence>
<dbReference type="PROSITE" id="PS00648">
    <property type="entry name" value="RIBONUCLEASE_P"/>
    <property type="match status" value="1"/>
</dbReference>
<evidence type="ECO:0000256" key="4">
    <source>
        <dbReference type="ARBA" id="ARBA00022759"/>
    </source>
</evidence>
<protein>
    <recommendedName>
        <fullName evidence="7 8">Ribonuclease P protein component</fullName>
        <shortName evidence="7">RNase P protein</shortName>
        <shortName evidence="7">RNaseP protein</shortName>
        <ecNumber evidence="7 8">3.1.26.5</ecNumber>
    </recommendedName>
    <alternativeName>
        <fullName evidence="7">Protein C5</fullName>
    </alternativeName>
</protein>
<keyword evidence="10" id="KW-1185">Reference proteome</keyword>
<gene>
    <name evidence="7 9" type="primary">rnpA</name>
    <name evidence="9" type="ORF">GJV85_10250</name>
</gene>
<evidence type="ECO:0000256" key="3">
    <source>
        <dbReference type="ARBA" id="ARBA00022722"/>
    </source>
</evidence>
<evidence type="ECO:0000256" key="1">
    <source>
        <dbReference type="ARBA" id="ARBA00002663"/>
    </source>
</evidence>
<keyword evidence="3 7" id="KW-0540">Nuclease</keyword>
<dbReference type="AlphaFoldDB" id="A0A975B2M2"/>
<keyword evidence="6 7" id="KW-0694">RNA-binding</keyword>
<keyword evidence="2 7" id="KW-0819">tRNA processing</keyword>
<keyword evidence="4 7" id="KW-0255">Endonuclease</keyword>
<evidence type="ECO:0000256" key="5">
    <source>
        <dbReference type="ARBA" id="ARBA00022801"/>
    </source>
</evidence>
<accession>A0A975B2M2</accession>
<dbReference type="PANTHER" id="PTHR33992">
    <property type="entry name" value="RIBONUCLEASE P PROTEIN COMPONENT"/>
    <property type="match status" value="1"/>
</dbReference>
<dbReference type="GO" id="GO:0001682">
    <property type="term" value="P:tRNA 5'-leader removal"/>
    <property type="evidence" value="ECO:0007669"/>
    <property type="project" value="UniProtKB-UniRule"/>
</dbReference>
<comment type="catalytic activity">
    <reaction evidence="7">
        <text>Endonucleolytic cleavage of RNA, removing 5'-extranucleotides from tRNA precursor.</text>
        <dbReference type="EC" id="3.1.26.5"/>
    </reaction>
</comment>
<evidence type="ECO:0000256" key="2">
    <source>
        <dbReference type="ARBA" id="ARBA00022694"/>
    </source>
</evidence>
<dbReference type="Pfam" id="PF00825">
    <property type="entry name" value="Ribonuclease_P"/>
    <property type="match status" value="1"/>
</dbReference>
<dbReference type="NCBIfam" id="TIGR00188">
    <property type="entry name" value="rnpA"/>
    <property type="match status" value="1"/>
</dbReference>